<organism evidence="2">
    <name type="scientific">Bacillus subtilis (strain 168)</name>
    <dbReference type="NCBI Taxonomy" id="224308"/>
    <lineage>
        <taxon>Bacteria</taxon>
        <taxon>Bacillati</taxon>
        <taxon>Bacillota</taxon>
        <taxon>Bacilli</taxon>
        <taxon>Bacillales</taxon>
        <taxon>Bacillaceae</taxon>
        <taxon>Bacillus</taxon>
    </lineage>
</organism>
<name>A0A6M3Z8R5_BACSU</name>
<dbReference type="EMBL" id="CP052842">
    <property type="protein sequence ID" value="QJP87281.1"/>
    <property type="molecule type" value="Genomic_DNA"/>
</dbReference>
<reference evidence="2" key="1">
    <citation type="submission" date="2020-04" db="EMBL/GenBank/DDBJ databases">
        <title>Phage recombination drives evolution of spore-forming Bacilli.</title>
        <authorList>
            <person name="Dragos A."/>
            <person name="Kovacs A.T."/>
        </authorList>
    </citation>
    <scope>NUCLEOTIDE SEQUENCE</scope>
    <source>
        <strain evidence="2">168</strain>
    </source>
</reference>
<dbReference type="InterPro" id="IPR051043">
    <property type="entry name" value="Sulfatase_Mod_Factor_Kinase"/>
</dbReference>
<proteinExistence type="predicted"/>
<dbReference type="KEGG" id="bsu:BSU07480"/>
<dbReference type="AlphaFoldDB" id="A0A6M3Z8R5"/>
<dbReference type="InterPro" id="IPR042095">
    <property type="entry name" value="SUMF_sf"/>
</dbReference>
<dbReference type="OrthoDB" id="9768004at2"/>
<feature type="domain" description="Sulfatase-modifying factor enzyme-like" evidence="1">
    <location>
        <begin position="202"/>
        <end position="466"/>
    </location>
</feature>
<dbReference type="SUPFAM" id="SSF56436">
    <property type="entry name" value="C-type lectin-like"/>
    <property type="match status" value="1"/>
</dbReference>
<dbReference type="InterPro" id="IPR016187">
    <property type="entry name" value="CTDL_fold"/>
</dbReference>
<evidence type="ECO:0000259" key="1">
    <source>
        <dbReference type="Pfam" id="PF03781"/>
    </source>
</evidence>
<dbReference type="Gene3D" id="3.90.1580.10">
    <property type="entry name" value="paralog of FGE (formylglycine-generating enzyme)"/>
    <property type="match status" value="1"/>
</dbReference>
<gene>
    <name evidence="2" type="ORF">HIR78_04215</name>
</gene>
<evidence type="ECO:0000313" key="2">
    <source>
        <dbReference type="EMBL" id="QJP87281.1"/>
    </source>
</evidence>
<dbReference type="InterPro" id="IPR005532">
    <property type="entry name" value="SUMF_dom"/>
</dbReference>
<accession>A0A6M3Z8R5</accession>
<sequence>MTLLMQDHKSIYNKDIEILIEVEELITSVPENKKNDFKSLIDNRIMTLLNKIQHPVAAENVFGMCIAYPNTYIRYRLIDFVEKWVPYFSAVETIINLTQDPDDLVSFKAMDVCANHKIEESVAYLSSIIDDVRESISYPKKPVGLGAQKVLSTLLDIFGVEKHEELVMLKNYFDQNGILPNNFDFEEKIPQSLIEEFEKTEEDGMILIPGGFFEFGLNENEIPDKTFNWKDAVPRQKVWLPPFFIDKYPVTNKDYDIFTEFIEENGHIFCHPNEPQNKQHRRNTYWDDRYLDNHPVTGIDFYDAFAYARYKGKELPTEFQWEKAARGEKGNVWPWGDKFDPAKVQYAGSLYNEPITSLKSWRENLLKAHADKELNHLTSDIFEQNGESPYGVCGMIGGTWEWTRSELKTKRAFHPIFENVPFNSVNSFAVLKGGSFFSHPGLMFPSFRAKDIPFCRHNEMGIRCVKNIPVYKIRESINGPITNKAIY</sequence>
<dbReference type="PANTHER" id="PTHR23150">
    <property type="entry name" value="SULFATASE MODIFYING FACTOR 1, 2"/>
    <property type="match status" value="1"/>
</dbReference>
<protein>
    <submittedName>
        <fullName evidence="2">Formylglycine-generating enzyme family protein</fullName>
    </submittedName>
</protein>
<dbReference type="RefSeq" id="WP_003244287.1">
    <property type="nucleotide sequence ID" value="NC_000964.3"/>
</dbReference>
<dbReference type="Pfam" id="PF03781">
    <property type="entry name" value="FGE-sulfatase"/>
    <property type="match status" value="1"/>
</dbReference>
<dbReference type="PANTHER" id="PTHR23150:SF19">
    <property type="entry name" value="FORMYLGLYCINE-GENERATING ENZYME"/>
    <property type="match status" value="1"/>
</dbReference>